<protein>
    <recommendedName>
        <fullName evidence="4">5-bromo-4-chloroindolyl phosphate hydrolysis protein</fullName>
    </recommendedName>
</protein>
<reference evidence="2 3" key="1">
    <citation type="submission" date="2024-05" db="EMBL/GenBank/DDBJ databases">
        <title>Genomic Encyclopedia of Type Strains, Phase IV (KMG-IV): sequencing the most valuable type-strain genomes for metagenomic binning, comparative biology and taxonomic classification.</title>
        <authorList>
            <person name="Goeker M."/>
        </authorList>
    </citation>
    <scope>NUCLEOTIDE SEQUENCE [LARGE SCALE GENOMIC DNA]</scope>
    <source>
        <strain evidence="2 3">DSM 25286</strain>
    </source>
</reference>
<comment type="caution">
    <text evidence="2">The sequence shown here is derived from an EMBL/GenBank/DDBJ whole genome shotgun (WGS) entry which is preliminary data.</text>
</comment>
<dbReference type="Proteomes" id="UP001549019">
    <property type="component" value="Unassembled WGS sequence"/>
</dbReference>
<accession>A0ABV2EC90</accession>
<keyword evidence="1" id="KW-0812">Transmembrane</keyword>
<organism evidence="2 3">
    <name type="scientific">Salinicoccus halitifaciens</name>
    <dbReference type="NCBI Taxonomy" id="1073415"/>
    <lineage>
        <taxon>Bacteria</taxon>
        <taxon>Bacillati</taxon>
        <taxon>Bacillota</taxon>
        <taxon>Bacilli</taxon>
        <taxon>Bacillales</taxon>
        <taxon>Staphylococcaceae</taxon>
        <taxon>Salinicoccus</taxon>
    </lineage>
</organism>
<evidence type="ECO:0000256" key="1">
    <source>
        <dbReference type="SAM" id="Phobius"/>
    </source>
</evidence>
<keyword evidence="3" id="KW-1185">Reference proteome</keyword>
<evidence type="ECO:0008006" key="4">
    <source>
        <dbReference type="Google" id="ProtNLM"/>
    </source>
</evidence>
<evidence type="ECO:0000313" key="2">
    <source>
        <dbReference type="EMBL" id="MET3112032.1"/>
    </source>
</evidence>
<keyword evidence="1" id="KW-0472">Membrane</keyword>
<gene>
    <name evidence="2" type="ORF">ABHD89_002458</name>
</gene>
<evidence type="ECO:0000313" key="3">
    <source>
        <dbReference type="Proteomes" id="UP001549019"/>
    </source>
</evidence>
<proteinExistence type="predicted"/>
<name>A0ABV2EC90_9STAP</name>
<sequence>MNSEDKYNLFKGMTIPSIIFTGTAIGVFIIFIFVDLPNARLAFLGSYSGGILGTLGVIYVAHIQGQQQLKHLKTVENNEKARLKTEIQLNKIYTYHDLLQTLDADLTNLKDTANTLILLLSGPEFKALDSKKTSDRFLTVLRQTSQYKESHFYEMTAKAEMLNKTLRNDNELKLEDLSPLNSYEKIDHSLKVINQSTKLIENGLNVHQIAPIVSSLSDSIDENFFNEINEIEKWIFNENINIDSNLTKLMERLN</sequence>
<dbReference type="RefSeq" id="WP_230822540.1">
    <property type="nucleotide sequence ID" value="NZ_JAJNCU010000008.1"/>
</dbReference>
<feature type="transmembrane region" description="Helical" evidence="1">
    <location>
        <begin position="12"/>
        <end position="34"/>
    </location>
</feature>
<feature type="transmembrane region" description="Helical" evidence="1">
    <location>
        <begin position="40"/>
        <end position="61"/>
    </location>
</feature>
<keyword evidence="1" id="KW-1133">Transmembrane helix</keyword>
<dbReference type="EMBL" id="JBDZDV010000008">
    <property type="protein sequence ID" value="MET3112032.1"/>
    <property type="molecule type" value="Genomic_DNA"/>
</dbReference>